<evidence type="ECO:0000313" key="5">
    <source>
        <dbReference type="Proteomes" id="UP000703720"/>
    </source>
</evidence>
<dbReference type="InterPro" id="IPR016181">
    <property type="entry name" value="Acyl_CoA_acyltransferase"/>
</dbReference>
<evidence type="ECO:0000256" key="2">
    <source>
        <dbReference type="ARBA" id="ARBA00023315"/>
    </source>
</evidence>
<dbReference type="PANTHER" id="PTHR43877">
    <property type="entry name" value="AMINOALKYLPHOSPHONATE N-ACETYLTRANSFERASE-RELATED-RELATED"/>
    <property type="match status" value="1"/>
</dbReference>
<dbReference type="CDD" id="cd04301">
    <property type="entry name" value="NAT_SF"/>
    <property type="match status" value="1"/>
</dbReference>
<protein>
    <submittedName>
        <fullName evidence="4">Ribosomal protein S18 acetylase RimI-like enzyme</fullName>
    </submittedName>
</protein>
<evidence type="ECO:0000259" key="3">
    <source>
        <dbReference type="PROSITE" id="PS51186"/>
    </source>
</evidence>
<feature type="domain" description="N-acetyltransferase" evidence="3">
    <location>
        <begin position="8"/>
        <end position="147"/>
    </location>
</feature>
<keyword evidence="5" id="KW-1185">Reference proteome</keyword>
<dbReference type="Proteomes" id="UP000703720">
    <property type="component" value="Unassembled WGS sequence"/>
</dbReference>
<evidence type="ECO:0000313" key="4">
    <source>
        <dbReference type="EMBL" id="MBP2376594.1"/>
    </source>
</evidence>
<dbReference type="RefSeq" id="WP_210096051.1">
    <property type="nucleotide sequence ID" value="NZ_BAAAIO010000001.1"/>
</dbReference>
<keyword evidence="2" id="KW-0012">Acyltransferase</keyword>
<dbReference type="InterPro" id="IPR050832">
    <property type="entry name" value="Bact_Acetyltransf"/>
</dbReference>
<name>A0ABS4WK76_9MICO</name>
<evidence type="ECO:0000256" key="1">
    <source>
        <dbReference type="ARBA" id="ARBA00022679"/>
    </source>
</evidence>
<keyword evidence="1" id="KW-0808">Transferase</keyword>
<dbReference type="SUPFAM" id="SSF55729">
    <property type="entry name" value="Acyl-CoA N-acyltransferases (Nat)"/>
    <property type="match status" value="1"/>
</dbReference>
<reference evidence="4 5" key="1">
    <citation type="submission" date="2021-03" db="EMBL/GenBank/DDBJ databases">
        <title>Sequencing the genomes of 1000 actinobacteria strains.</title>
        <authorList>
            <person name="Klenk H.-P."/>
        </authorList>
    </citation>
    <scope>NUCLEOTIDE SEQUENCE [LARGE SCALE GENOMIC DNA]</scope>
    <source>
        <strain evidence="4 5">DSM 13468</strain>
    </source>
</reference>
<dbReference type="PANTHER" id="PTHR43877:SF2">
    <property type="entry name" value="AMINOALKYLPHOSPHONATE N-ACETYLTRANSFERASE-RELATED"/>
    <property type="match status" value="1"/>
</dbReference>
<sequence>MTDDISLSIADHLTPGDLQRIEALLPQLSRTAGFDSERMLALIDSPNADLFLARESGRILGMATLTTAPLVSGWHATIEDVVVVEDARGRGIARLLLEAIIDETGRRGIPTLDLTSRPSRESALRLYESVGFVRRDTNVLRFAPRSD</sequence>
<dbReference type="PROSITE" id="PS51186">
    <property type="entry name" value="GNAT"/>
    <property type="match status" value="1"/>
</dbReference>
<accession>A0ABS4WK76</accession>
<dbReference type="Pfam" id="PF00583">
    <property type="entry name" value="Acetyltransf_1"/>
    <property type="match status" value="1"/>
</dbReference>
<gene>
    <name evidence="4" type="ORF">JOF42_000089</name>
</gene>
<dbReference type="Gene3D" id="3.40.630.30">
    <property type="match status" value="1"/>
</dbReference>
<organism evidence="4 5">
    <name type="scientific">Microbacterium phyllosphaerae</name>
    <dbReference type="NCBI Taxonomy" id="124798"/>
    <lineage>
        <taxon>Bacteria</taxon>
        <taxon>Bacillati</taxon>
        <taxon>Actinomycetota</taxon>
        <taxon>Actinomycetes</taxon>
        <taxon>Micrococcales</taxon>
        <taxon>Microbacteriaceae</taxon>
        <taxon>Microbacterium</taxon>
    </lineage>
</organism>
<dbReference type="InterPro" id="IPR000182">
    <property type="entry name" value="GNAT_dom"/>
</dbReference>
<comment type="caution">
    <text evidence="4">The sequence shown here is derived from an EMBL/GenBank/DDBJ whole genome shotgun (WGS) entry which is preliminary data.</text>
</comment>
<dbReference type="EMBL" id="JAGIOA010000001">
    <property type="protein sequence ID" value="MBP2376594.1"/>
    <property type="molecule type" value="Genomic_DNA"/>
</dbReference>
<proteinExistence type="predicted"/>